<evidence type="ECO:0008006" key="4">
    <source>
        <dbReference type="Google" id="ProtNLM"/>
    </source>
</evidence>
<accession>A0ABQ1YTE9</accession>
<evidence type="ECO:0000256" key="1">
    <source>
        <dbReference type="SAM" id="Phobius"/>
    </source>
</evidence>
<name>A0ABQ1YTE9_9BACL</name>
<gene>
    <name evidence="2" type="ORF">GCM10008013_46030</name>
</gene>
<sequence>MISLDTWRDGWVIFKKELRGDRMYLIGNVIFMLYLAFSLSVMMGSHSEAEVLMKPLSDFLMLLLVPLTGFFFSRRSFNYIKEDSYTRMLKYYRTLPIPITAIMKGRIIQLFMALIFNGVLFYPLFFWFSSNLRAEMNIGQFIVFILTWTGYALLINGVFIYFELLKKGRTYLWLTISIIVLVVVITVISHFLGTSLVMLLVDYSSHFSFLSPLMWGALVVGGLGFFLLIKITKRKLIVRDLRS</sequence>
<organism evidence="2 3">
    <name type="scientific">Paenibacillus segetis</name>
    <dbReference type="NCBI Taxonomy" id="1325360"/>
    <lineage>
        <taxon>Bacteria</taxon>
        <taxon>Bacillati</taxon>
        <taxon>Bacillota</taxon>
        <taxon>Bacilli</taxon>
        <taxon>Bacillales</taxon>
        <taxon>Paenibacillaceae</taxon>
        <taxon>Paenibacillus</taxon>
    </lineage>
</organism>
<keyword evidence="1" id="KW-0812">Transmembrane</keyword>
<feature type="transmembrane region" description="Helical" evidence="1">
    <location>
        <begin position="171"/>
        <end position="193"/>
    </location>
</feature>
<feature type="transmembrane region" description="Helical" evidence="1">
    <location>
        <begin position="55"/>
        <end position="72"/>
    </location>
</feature>
<dbReference type="EMBL" id="BMFT01000005">
    <property type="protein sequence ID" value="GGH38144.1"/>
    <property type="molecule type" value="Genomic_DNA"/>
</dbReference>
<reference evidence="3" key="1">
    <citation type="journal article" date="2019" name="Int. J. Syst. Evol. Microbiol.">
        <title>The Global Catalogue of Microorganisms (GCM) 10K type strain sequencing project: providing services to taxonomists for standard genome sequencing and annotation.</title>
        <authorList>
            <consortium name="The Broad Institute Genomics Platform"/>
            <consortium name="The Broad Institute Genome Sequencing Center for Infectious Disease"/>
            <person name="Wu L."/>
            <person name="Ma J."/>
        </authorList>
    </citation>
    <scope>NUCLEOTIDE SEQUENCE [LARGE SCALE GENOMIC DNA]</scope>
    <source>
        <strain evidence="3">CGMCC 1.12769</strain>
    </source>
</reference>
<keyword evidence="1" id="KW-0472">Membrane</keyword>
<evidence type="ECO:0000313" key="3">
    <source>
        <dbReference type="Proteomes" id="UP000659344"/>
    </source>
</evidence>
<feature type="transmembrane region" description="Helical" evidence="1">
    <location>
        <begin position="213"/>
        <end position="232"/>
    </location>
</feature>
<keyword evidence="1" id="KW-1133">Transmembrane helix</keyword>
<protein>
    <recommendedName>
        <fullName evidence="4">ABC-2 family transporter protein</fullName>
    </recommendedName>
</protein>
<feature type="transmembrane region" description="Helical" evidence="1">
    <location>
        <begin position="23"/>
        <end position="43"/>
    </location>
</feature>
<evidence type="ECO:0000313" key="2">
    <source>
        <dbReference type="EMBL" id="GGH38144.1"/>
    </source>
</evidence>
<keyword evidence="3" id="KW-1185">Reference proteome</keyword>
<proteinExistence type="predicted"/>
<feature type="transmembrane region" description="Helical" evidence="1">
    <location>
        <begin position="107"/>
        <end position="129"/>
    </location>
</feature>
<comment type="caution">
    <text evidence="2">The sequence shown here is derived from an EMBL/GenBank/DDBJ whole genome shotgun (WGS) entry which is preliminary data.</text>
</comment>
<dbReference type="Proteomes" id="UP000659344">
    <property type="component" value="Unassembled WGS sequence"/>
</dbReference>
<feature type="transmembrane region" description="Helical" evidence="1">
    <location>
        <begin position="141"/>
        <end position="164"/>
    </location>
</feature>